<gene>
    <name evidence="1" type="ORF">UFOVP724_36</name>
</gene>
<evidence type="ECO:0000313" key="1">
    <source>
        <dbReference type="EMBL" id="CAB4159989.1"/>
    </source>
</evidence>
<dbReference type="EMBL" id="LR796696">
    <property type="protein sequence ID" value="CAB4159989.1"/>
    <property type="molecule type" value="Genomic_DNA"/>
</dbReference>
<accession>A0A6J5NKU2</accession>
<name>A0A6J5NKU2_9CAUD</name>
<proteinExistence type="predicted"/>
<sequence>METKLNRFNPVFTVPSLMVLLNRFANKDKKITFAYDNYSRVTFPDGAIAHSHTFNVIISQTYVYDLTYYIVERLDQGHDFHATARIDLCLPEGQNDAHEGYETSAFRMWSKSTPDGEFECSNWELKMLELAEEIFESIGVYLFDVYSSYKLNK</sequence>
<protein>
    <submittedName>
        <fullName evidence="1">Uncharacterized protein</fullName>
    </submittedName>
</protein>
<organism evidence="1">
    <name type="scientific">uncultured Caudovirales phage</name>
    <dbReference type="NCBI Taxonomy" id="2100421"/>
    <lineage>
        <taxon>Viruses</taxon>
        <taxon>Duplodnaviria</taxon>
        <taxon>Heunggongvirae</taxon>
        <taxon>Uroviricota</taxon>
        <taxon>Caudoviricetes</taxon>
        <taxon>Peduoviridae</taxon>
        <taxon>Maltschvirus</taxon>
        <taxon>Maltschvirus maltsch</taxon>
    </lineage>
</organism>
<reference evidence="1" key="1">
    <citation type="submission" date="2020-04" db="EMBL/GenBank/DDBJ databases">
        <authorList>
            <person name="Chiriac C."/>
            <person name="Salcher M."/>
            <person name="Ghai R."/>
            <person name="Kavagutti S V."/>
        </authorList>
    </citation>
    <scope>NUCLEOTIDE SEQUENCE</scope>
</reference>